<proteinExistence type="predicted"/>
<evidence type="ECO:0000313" key="1">
    <source>
        <dbReference type="EMBL" id="KAJ8115248.1"/>
    </source>
</evidence>
<dbReference type="Proteomes" id="UP001153331">
    <property type="component" value="Unassembled WGS sequence"/>
</dbReference>
<name>A0ACC2IJ83_9PLEO</name>
<evidence type="ECO:0000313" key="2">
    <source>
        <dbReference type="Proteomes" id="UP001153331"/>
    </source>
</evidence>
<comment type="caution">
    <text evidence="1">The sequence shown here is derived from an EMBL/GenBank/DDBJ whole genome shotgun (WGS) entry which is preliminary data.</text>
</comment>
<sequence length="531" mass="57626">MQGRVLVVPCVTLTPLSCKDCVPLHKNTLYKLELYVLAAVTLRVSSKNSAKRGAVRRQIVKRFSQFKTIALSAVESPDEPAQLIEELGDLLDGAQCKTCSWITINKDEMRKHCKKYHQQAWVGEKSSLYKTVKVQSFFHTRGLQKYFIVNLDVVEILQNNKLEIRVQAHLAEYKLTQQEIKEELQTLEAAAKIDKTERKAERDRRAAVGATAEPRESGCVRKLCSKCTAGPQHLRRGRAGDDSSLLSQVAVTVGQAKDCAALLAAAARAGNSSVLSLRTAVPRVSNAAGAGQQLQQLRVAQRAGRVGHQPAHKGAEARDREEAGRSAAHARDDVGETEEAEVDNNGEDVLKLQNLRTTAIGRSVALLLRGRWERSEACRAEQDDEAPDKQQHVVRAAAGARQARRWLSISRAGAGFARSAGEADTAYRRASDRRRQELAVYAAGLRGGAGVRRIQQCGVKCIEWKHGKNNLASVVVVSADVAGNMKSTGNFLGVYGEALAGESAGDEELAASWQPDGDADSNAAAAARGRA</sequence>
<protein>
    <submittedName>
        <fullName evidence="1">Uncharacterized protein</fullName>
    </submittedName>
</protein>
<keyword evidence="2" id="KW-1185">Reference proteome</keyword>
<reference evidence="1" key="1">
    <citation type="submission" date="2022-11" db="EMBL/GenBank/DDBJ databases">
        <title>Genome Sequence of Boeremia exigua.</title>
        <authorList>
            <person name="Buettner E."/>
        </authorList>
    </citation>
    <scope>NUCLEOTIDE SEQUENCE</scope>
    <source>
        <strain evidence="1">CU02</strain>
    </source>
</reference>
<dbReference type="EMBL" id="JAPHNI010000150">
    <property type="protein sequence ID" value="KAJ8115248.1"/>
    <property type="molecule type" value="Genomic_DNA"/>
</dbReference>
<accession>A0ACC2IJ83</accession>
<gene>
    <name evidence="1" type="ORF">OPT61_g3059</name>
</gene>
<organism evidence="1 2">
    <name type="scientific">Boeremia exigua</name>
    <dbReference type="NCBI Taxonomy" id="749465"/>
    <lineage>
        <taxon>Eukaryota</taxon>
        <taxon>Fungi</taxon>
        <taxon>Dikarya</taxon>
        <taxon>Ascomycota</taxon>
        <taxon>Pezizomycotina</taxon>
        <taxon>Dothideomycetes</taxon>
        <taxon>Pleosporomycetidae</taxon>
        <taxon>Pleosporales</taxon>
        <taxon>Pleosporineae</taxon>
        <taxon>Didymellaceae</taxon>
        <taxon>Boeremia</taxon>
    </lineage>
</organism>